<keyword evidence="1" id="KW-0472">Membrane</keyword>
<dbReference type="InterPro" id="IPR036249">
    <property type="entry name" value="Thioredoxin-like_sf"/>
</dbReference>
<evidence type="ECO:0000256" key="1">
    <source>
        <dbReference type="SAM" id="Phobius"/>
    </source>
</evidence>
<protein>
    <recommendedName>
        <fullName evidence="4">Thioredoxin</fullName>
    </recommendedName>
</protein>
<comment type="caution">
    <text evidence="2">The sequence shown here is derived from an EMBL/GenBank/DDBJ whole genome shotgun (WGS) entry which is preliminary data.</text>
</comment>
<sequence>MKNNKNKIVNFGLGIAFAGFSLATINYFLKQSVVLEEKRVLYWQKRLYDKNIKYFIKLKAFNWEEQLKNRDDFFVYFGKKSNPECLCFVNKLSYIARNRGVNIYYIDTSKKETNPILNKLMQELHIKQTPAFLHVKNGDAIQFKFDQKISAFIDSALQTF</sequence>
<dbReference type="EMBL" id="DXFP01000029">
    <property type="protein sequence ID" value="HIX01821.1"/>
    <property type="molecule type" value="Genomic_DNA"/>
</dbReference>
<name>A0A9D1UWQ6_9LACO</name>
<accession>A0A9D1UWQ6</accession>
<dbReference type="InterPro" id="IPR046698">
    <property type="entry name" value="PedC-like"/>
</dbReference>
<evidence type="ECO:0000313" key="2">
    <source>
        <dbReference type="EMBL" id="HIX01821.1"/>
    </source>
</evidence>
<proteinExistence type="predicted"/>
<gene>
    <name evidence="2" type="ORF">H9861_03605</name>
</gene>
<dbReference type="SUPFAM" id="SSF52833">
    <property type="entry name" value="Thioredoxin-like"/>
    <property type="match status" value="1"/>
</dbReference>
<dbReference type="AlphaFoldDB" id="A0A9D1UWQ6"/>
<organism evidence="2 3">
    <name type="scientific">Candidatus Ligilactobacillus excrementigallinarum</name>
    <dbReference type="NCBI Taxonomy" id="2838641"/>
    <lineage>
        <taxon>Bacteria</taxon>
        <taxon>Bacillati</taxon>
        <taxon>Bacillota</taxon>
        <taxon>Bacilli</taxon>
        <taxon>Lactobacillales</taxon>
        <taxon>Lactobacillaceae</taxon>
        <taxon>Ligilactobacillus</taxon>
    </lineage>
</organism>
<dbReference type="Gene3D" id="3.40.30.10">
    <property type="entry name" value="Glutaredoxin"/>
    <property type="match status" value="1"/>
</dbReference>
<reference evidence="2" key="2">
    <citation type="submission" date="2021-04" db="EMBL/GenBank/DDBJ databases">
        <authorList>
            <person name="Gilroy R."/>
        </authorList>
    </citation>
    <scope>NUCLEOTIDE SEQUENCE</scope>
    <source>
        <strain evidence="2">6627</strain>
    </source>
</reference>
<evidence type="ECO:0008006" key="4">
    <source>
        <dbReference type="Google" id="ProtNLM"/>
    </source>
</evidence>
<reference evidence="2" key="1">
    <citation type="journal article" date="2021" name="PeerJ">
        <title>Extensive microbial diversity within the chicken gut microbiome revealed by metagenomics and culture.</title>
        <authorList>
            <person name="Gilroy R."/>
            <person name="Ravi A."/>
            <person name="Getino M."/>
            <person name="Pursley I."/>
            <person name="Horton D.L."/>
            <person name="Alikhan N.F."/>
            <person name="Baker D."/>
            <person name="Gharbi K."/>
            <person name="Hall N."/>
            <person name="Watson M."/>
            <person name="Adriaenssens E.M."/>
            <person name="Foster-Nyarko E."/>
            <person name="Jarju S."/>
            <person name="Secka A."/>
            <person name="Antonio M."/>
            <person name="Oren A."/>
            <person name="Chaudhuri R.R."/>
            <person name="La Ragione R."/>
            <person name="Hildebrand F."/>
            <person name="Pallen M.J."/>
        </authorList>
    </citation>
    <scope>NUCLEOTIDE SEQUENCE</scope>
    <source>
        <strain evidence="2">6627</strain>
    </source>
</reference>
<keyword evidence="1" id="KW-1133">Transmembrane helix</keyword>
<dbReference type="Pfam" id="PF20207">
    <property type="entry name" value="DUF6568"/>
    <property type="match status" value="1"/>
</dbReference>
<evidence type="ECO:0000313" key="3">
    <source>
        <dbReference type="Proteomes" id="UP000823963"/>
    </source>
</evidence>
<feature type="transmembrane region" description="Helical" evidence="1">
    <location>
        <begin position="9"/>
        <end position="29"/>
    </location>
</feature>
<dbReference type="Proteomes" id="UP000823963">
    <property type="component" value="Unassembled WGS sequence"/>
</dbReference>
<keyword evidence="1" id="KW-0812">Transmembrane</keyword>